<feature type="transmembrane region" description="Helical" evidence="1">
    <location>
        <begin position="23"/>
        <end position="42"/>
    </location>
</feature>
<evidence type="ECO:0000313" key="3">
    <source>
        <dbReference type="Proteomes" id="UP000175835"/>
    </source>
</evidence>
<dbReference type="AlphaFoldDB" id="A0A1D3MWY9"/>
<feature type="transmembrane region" description="Helical" evidence="1">
    <location>
        <begin position="101"/>
        <end position="119"/>
    </location>
</feature>
<dbReference type="EMBL" id="LXLX01000031">
    <property type="protein sequence ID" value="OFD94441.1"/>
    <property type="molecule type" value="Genomic_DNA"/>
</dbReference>
<comment type="caution">
    <text evidence="2">The sequence shown here is derived from an EMBL/GenBank/DDBJ whole genome shotgun (WGS) entry which is preliminary data.</text>
</comment>
<dbReference type="Proteomes" id="UP000175835">
    <property type="component" value="Unassembled WGS sequence"/>
</dbReference>
<gene>
    <name evidence="2" type="ORF">BWGOE11_26420</name>
</gene>
<feature type="transmembrane region" description="Helical" evidence="1">
    <location>
        <begin position="125"/>
        <end position="143"/>
    </location>
</feature>
<keyword evidence="1" id="KW-1133">Transmembrane helix</keyword>
<sequence length="159" mass="18251">MKTIIEKILLGQKSNDEYQEKAYTKYIAEAGILVMLINFLYLTTKTIYLKEISTDIIVCLTLFLIFCGYITIRIFKSNIDFINITSETDLEKNKKKLLKNTILQSIIFFIVFSGSGYVIDSPSSWTLNIITSIFFGIAIYLINKTNAKKSLKMNNELND</sequence>
<evidence type="ECO:0000313" key="2">
    <source>
        <dbReference type="EMBL" id="OFD94441.1"/>
    </source>
</evidence>
<protein>
    <recommendedName>
        <fullName evidence="4">DUF3278 domain-containing protein</fullName>
    </recommendedName>
</protein>
<keyword evidence="1" id="KW-0472">Membrane</keyword>
<accession>A0A1D3MWY9</accession>
<reference evidence="2 3" key="1">
    <citation type="submission" date="2016-05" db="EMBL/GenBank/DDBJ databases">
        <title>Bacillus thuringiensis and Bacillus weihenstephanensis as novel biocontrol agents of wilt causing Verticillium species.</title>
        <authorList>
            <person name="Hollensteiner J."/>
            <person name="Wemheuer F."/>
            <person name="Harting R."/>
            <person name="Kolarzyk A."/>
            <person name="Diaz-Valerio S."/>
            <person name="Poehlein A."/>
            <person name="Brzuszkiewicz E."/>
            <person name="Nesemann K."/>
            <person name="Braus-Stromeyer S."/>
            <person name="Braus G."/>
            <person name="Daniel R."/>
            <person name="Liesegang H."/>
        </authorList>
    </citation>
    <scope>NUCLEOTIDE SEQUENCE [LARGE SCALE GENOMIC DNA]</scope>
    <source>
        <strain evidence="2 3">GOE11</strain>
    </source>
</reference>
<organism evidence="2 3">
    <name type="scientific">Bacillus mycoides</name>
    <dbReference type="NCBI Taxonomy" id="1405"/>
    <lineage>
        <taxon>Bacteria</taxon>
        <taxon>Bacillati</taxon>
        <taxon>Bacillota</taxon>
        <taxon>Bacilli</taxon>
        <taxon>Bacillales</taxon>
        <taxon>Bacillaceae</taxon>
        <taxon>Bacillus</taxon>
        <taxon>Bacillus cereus group</taxon>
    </lineage>
</organism>
<evidence type="ECO:0000256" key="1">
    <source>
        <dbReference type="SAM" id="Phobius"/>
    </source>
</evidence>
<proteinExistence type="predicted"/>
<feature type="transmembrane region" description="Helical" evidence="1">
    <location>
        <begin position="54"/>
        <end position="72"/>
    </location>
</feature>
<evidence type="ECO:0008006" key="4">
    <source>
        <dbReference type="Google" id="ProtNLM"/>
    </source>
</evidence>
<name>A0A1D3MWY9_BACMY</name>
<keyword evidence="1" id="KW-0812">Transmembrane</keyword>
<dbReference type="RefSeq" id="WP_070147268.1">
    <property type="nucleotide sequence ID" value="NZ_FMJF01000041.1"/>
</dbReference>
<dbReference type="PATRIC" id="fig|86662.28.peg.2701"/>